<dbReference type="PANTHER" id="PTHR43205">
    <property type="entry name" value="PROSTAGLANDIN REDUCTASE"/>
    <property type="match status" value="1"/>
</dbReference>
<keyword evidence="4" id="KW-1185">Reference proteome</keyword>
<dbReference type="SUPFAM" id="SSF50129">
    <property type="entry name" value="GroES-like"/>
    <property type="match status" value="1"/>
</dbReference>
<sequence length="344" mass="36998">MGETSLRVAMRDHPQGMVSEGDFLVEQTPRPAPGPGQALVRVRHLSLDPYMRPMMNPVRSYVEPLKPGQTMPGATVGEVVESNEEALPVGAHVACMLGWQEYGLVTKDAARIVDLDPGDISLALHVLGMTGATAHYGLLHLGDPKPGETVVVTAASGAVGSVVGQLAKIKGCRVLGIAGGPEKCRYVTEELGFDECLDHRADDFEQRLAELTPDWVDILFENVGGPVLDALLPRMNDHGRVVLCGNISDYNRDEPYGLKGISHLLLHRVNVYSFVIADHRDYWPGAIGELAGWVKEGRIRFREDVAKGGLKGAPSAFISMLTGRNFGKQLVEVAPANVASPAGN</sequence>
<dbReference type="Gene3D" id="3.90.180.10">
    <property type="entry name" value="Medium-chain alcohol dehydrogenases, catalytic domain"/>
    <property type="match status" value="1"/>
</dbReference>
<accession>A0ABT6SRE6</accession>
<dbReference type="Gene3D" id="3.40.50.720">
    <property type="entry name" value="NAD(P)-binding Rossmann-like Domain"/>
    <property type="match status" value="1"/>
</dbReference>
<dbReference type="RefSeq" id="WP_282534093.1">
    <property type="nucleotide sequence ID" value="NZ_JASCIS010000005.1"/>
</dbReference>
<keyword evidence="1" id="KW-0560">Oxidoreductase</keyword>
<dbReference type="InterPro" id="IPR011032">
    <property type="entry name" value="GroES-like_sf"/>
</dbReference>
<dbReference type="Pfam" id="PF00107">
    <property type="entry name" value="ADH_zinc_N"/>
    <property type="match status" value="1"/>
</dbReference>
<evidence type="ECO:0000259" key="2">
    <source>
        <dbReference type="SMART" id="SM00829"/>
    </source>
</evidence>
<evidence type="ECO:0000256" key="1">
    <source>
        <dbReference type="ARBA" id="ARBA00023002"/>
    </source>
</evidence>
<dbReference type="SUPFAM" id="SSF51735">
    <property type="entry name" value="NAD(P)-binding Rossmann-fold domains"/>
    <property type="match status" value="1"/>
</dbReference>
<dbReference type="InterPro" id="IPR045010">
    <property type="entry name" value="MDR_fam"/>
</dbReference>
<dbReference type="InterPro" id="IPR020843">
    <property type="entry name" value="ER"/>
</dbReference>
<dbReference type="InterPro" id="IPR036291">
    <property type="entry name" value="NAD(P)-bd_dom_sf"/>
</dbReference>
<comment type="caution">
    <text evidence="3">The sequence shown here is derived from an EMBL/GenBank/DDBJ whole genome shotgun (WGS) entry which is preliminary data.</text>
</comment>
<feature type="domain" description="Enoyl reductase (ER)" evidence="2">
    <location>
        <begin position="16"/>
        <end position="331"/>
    </location>
</feature>
<dbReference type="SMART" id="SM00829">
    <property type="entry name" value="PKS_ER"/>
    <property type="match status" value="1"/>
</dbReference>
<dbReference type="InterPro" id="IPR013149">
    <property type="entry name" value="ADH-like_C"/>
</dbReference>
<dbReference type="Proteomes" id="UP001237105">
    <property type="component" value="Unassembled WGS sequence"/>
</dbReference>
<evidence type="ECO:0000313" key="4">
    <source>
        <dbReference type="Proteomes" id="UP001237105"/>
    </source>
</evidence>
<dbReference type="InterPro" id="IPR041694">
    <property type="entry name" value="ADH_N_2"/>
</dbReference>
<dbReference type="Pfam" id="PF16884">
    <property type="entry name" value="ADH_N_2"/>
    <property type="match status" value="1"/>
</dbReference>
<evidence type="ECO:0000313" key="3">
    <source>
        <dbReference type="EMBL" id="MDI3418170.1"/>
    </source>
</evidence>
<dbReference type="PANTHER" id="PTHR43205:SF7">
    <property type="entry name" value="PROSTAGLANDIN REDUCTASE 1"/>
    <property type="match status" value="1"/>
</dbReference>
<dbReference type="CDD" id="cd05288">
    <property type="entry name" value="PGDH"/>
    <property type="match status" value="1"/>
</dbReference>
<dbReference type="EMBL" id="JASCIS010000005">
    <property type="protein sequence ID" value="MDI3418170.1"/>
    <property type="molecule type" value="Genomic_DNA"/>
</dbReference>
<organism evidence="3 4">
    <name type="scientific">Streptomyces luteolus</name>
    <dbReference type="NCBI Taxonomy" id="3043615"/>
    <lineage>
        <taxon>Bacteria</taxon>
        <taxon>Bacillati</taxon>
        <taxon>Actinomycetota</taxon>
        <taxon>Actinomycetes</taxon>
        <taxon>Kitasatosporales</taxon>
        <taxon>Streptomycetaceae</taxon>
        <taxon>Streptomyces</taxon>
    </lineage>
</organism>
<proteinExistence type="predicted"/>
<name>A0ABT6SRE6_9ACTN</name>
<reference evidence="3 4" key="1">
    <citation type="submission" date="2023-05" db="EMBL/GenBank/DDBJ databases">
        <title>Draft genome sequence of Streptomyces sp. B-S-A12 isolated from a cave soil in Thailand.</title>
        <authorList>
            <person name="Chamroensaksri N."/>
            <person name="Muangham S."/>
        </authorList>
    </citation>
    <scope>NUCLEOTIDE SEQUENCE [LARGE SCALE GENOMIC DNA]</scope>
    <source>
        <strain evidence="3 4">B-S-A12</strain>
    </source>
</reference>
<protein>
    <submittedName>
        <fullName evidence="3">NADP-dependent oxidoreductase</fullName>
    </submittedName>
</protein>
<gene>
    <name evidence="3" type="ORF">QIT00_06275</name>
</gene>